<dbReference type="InterPro" id="IPR018639">
    <property type="entry name" value="DUF2062"/>
</dbReference>
<dbReference type="EMBL" id="CP036264">
    <property type="protein sequence ID" value="QEF96803.1"/>
    <property type="molecule type" value="Genomic_DNA"/>
</dbReference>
<evidence type="ECO:0000256" key="2">
    <source>
        <dbReference type="SAM" id="Phobius"/>
    </source>
</evidence>
<feature type="region of interest" description="Disordered" evidence="1">
    <location>
        <begin position="299"/>
        <end position="322"/>
    </location>
</feature>
<feature type="transmembrane region" description="Helical" evidence="2">
    <location>
        <begin position="60"/>
        <end position="76"/>
    </location>
</feature>
<accession>A0A5B9M813</accession>
<evidence type="ECO:0000313" key="5">
    <source>
        <dbReference type="Proteomes" id="UP000321353"/>
    </source>
</evidence>
<feature type="transmembrane region" description="Helical" evidence="2">
    <location>
        <begin position="115"/>
        <end position="138"/>
    </location>
</feature>
<feature type="transmembrane region" description="Helical" evidence="2">
    <location>
        <begin position="29"/>
        <end position="53"/>
    </location>
</feature>
<dbReference type="Pfam" id="PF09835">
    <property type="entry name" value="DUF2062"/>
    <property type="match status" value="1"/>
</dbReference>
<proteinExistence type="predicted"/>
<feature type="domain" description="DUF2062" evidence="3">
    <location>
        <begin position="20"/>
        <end position="140"/>
    </location>
</feature>
<feature type="region of interest" description="Disordered" evidence="1">
    <location>
        <begin position="152"/>
        <end position="194"/>
    </location>
</feature>
<gene>
    <name evidence="4" type="ORF">Mal15_08330</name>
</gene>
<sequence length="341" mass="36329">MVIFSLKLINNVRKAIAGRRYPHQLAGGVALGVLLGIIPHGNLLALIVLLALVCFKVNHALMGVVAIAASFLATRLDPYSHLVGEYMLTHPTGSEWAKQAWAFPVVPWTDLNNTVVLGSFVIGTASVLPIFALCLPLFRLVAPATVSAESVTDEADAPAETPAASATTSASNRRDDQHDTPTPQRSSAGMVPETDKAPDSVALMIDQQDAVPPPRFAAAQADTTTARRTRPATDPIDDLLATEPIFIPIETAHQHGDNAATDAASIAAGTDTADKIPSNEQMVSVHTRIDVIRMKDFHDDEAMPDGSHGGVADRASKPPTDEALNYLLRQLRHSQERKAAG</sequence>
<keyword evidence="2" id="KW-1133">Transmembrane helix</keyword>
<reference evidence="4 5" key="1">
    <citation type="submission" date="2019-02" db="EMBL/GenBank/DDBJ databases">
        <title>Planctomycetal bacteria perform biofilm scaping via a novel small molecule.</title>
        <authorList>
            <person name="Jeske O."/>
            <person name="Boedeker C."/>
            <person name="Wiegand S."/>
            <person name="Breitling P."/>
            <person name="Kallscheuer N."/>
            <person name="Jogler M."/>
            <person name="Rohde M."/>
            <person name="Petersen J."/>
            <person name="Medema M.H."/>
            <person name="Surup F."/>
            <person name="Jogler C."/>
        </authorList>
    </citation>
    <scope>NUCLEOTIDE SEQUENCE [LARGE SCALE GENOMIC DNA]</scope>
    <source>
        <strain evidence="4 5">Mal15</strain>
    </source>
</reference>
<keyword evidence="5" id="KW-1185">Reference proteome</keyword>
<name>A0A5B9M813_9BACT</name>
<dbReference type="Proteomes" id="UP000321353">
    <property type="component" value="Chromosome"/>
</dbReference>
<feature type="compositionally biased region" description="Low complexity" evidence="1">
    <location>
        <begin position="158"/>
        <end position="170"/>
    </location>
</feature>
<dbReference type="AlphaFoldDB" id="A0A5B9M813"/>
<dbReference type="KEGG" id="smam:Mal15_08330"/>
<evidence type="ECO:0000256" key="1">
    <source>
        <dbReference type="SAM" id="MobiDB-lite"/>
    </source>
</evidence>
<keyword evidence="2" id="KW-0812">Transmembrane</keyword>
<evidence type="ECO:0000259" key="3">
    <source>
        <dbReference type="Pfam" id="PF09835"/>
    </source>
</evidence>
<dbReference type="RefSeq" id="WP_167546625.1">
    <property type="nucleotide sequence ID" value="NZ_CP036264.1"/>
</dbReference>
<keyword evidence="2" id="KW-0472">Membrane</keyword>
<dbReference type="NCBIfam" id="TIGR03546">
    <property type="entry name" value="TIGR03546 family protein"/>
    <property type="match status" value="1"/>
</dbReference>
<organism evidence="4 5">
    <name type="scientific">Stieleria maiorica</name>
    <dbReference type="NCBI Taxonomy" id="2795974"/>
    <lineage>
        <taxon>Bacteria</taxon>
        <taxon>Pseudomonadati</taxon>
        <taxon>Planctomycetota</taxon>
        <taxon>Planctomycetia</taxon>
        <taxon>Pirellulales</taxon>
        <taxon>Pirellulaceae</taxon>
        <taxon>Stieleria</taxon>
    </lineage>
</organism>
<evidence type="ECO:0000313" key="4">
    <source>
        <dbReference type="EMBL" id="QEF96803.1"/>
    </source>
</evidence>
<dbReference type="InterPro" id="IPR019935">
    <property type="entry name" value="CHP03546"/>
</dbReference>
<protein>
    <recommendedName>
        <fullName evidence="3">DUF2062 domain-containing protein</fullName>
    </recommendedName>
</protein>